<reference evidence="1 2" key="1">
    <citation type="journal article" date="2021" name="Commun. Biol.">
        <title>The genome of Shorea leprosula (Dipterocarpaceae) highlights the ecological relevance of drought in aseasonal tropical rainforests.</title>
        <authorList>
            <person name="Ng K.K.S."/>
            <person name="Kobayashi M.J."/>
            <person name="Fawcett J.A."/>
            <person name="Hatakeyama M."/>
            <person name="Paape T."/>
            <person name="Ng C.H."/>
            <person name="Ang C.C."/>
            <person name="Tnah L.H."/>
            <person name="Lee C.T."/>
            <person name="Nishiyama T."/>
            <person name="Sese J."/>
            <person name="O'Brien M.J."/>
            <person name="Copetti D."/>
            <person name="Mohd Noor M.I."/>
            <person name="Ong R.C."/>
            <person name="Putra M."/>
            <person name="Sireger I.Z."/>
            <person name="Indrioko S."/>
            <person name="Kosugi Y."/>
            <person name="Izuno A."/>
            <person name="Isagi Y."/>
            <person name="Lee S.L."/>
            <person name="Shimizu K.K."/>
        </authorList>
    </citation>
    <scope>NUCLEOTIDE SEQUENCE [LARGE SCALE GENOMIC DNA]</scope>
    <source>
        <strain evidence="1">214</strain>
    </source>
</reference>
<accession>A0AAV5HV48</accession>
<comment type="caution">
    <text evidence="1">The sequence shown here is derived from an EMBL/GenBank/DDBJ whole genome shotgun (WGS) entry which is preliminary data.</text>
</comment>
<evidence type="ECO:0008006" key="3">
    <source>
        <dbReference type="Google" id="ProtNLM"/>
    </source>
</evidence>
<evidence type="ECO:0000313" key="2">
    <source>
        <dbReference type="Proteomes" id="UP001054252"/>
    </source>
</evidence>
<dbReference type="AlphaFoldDB" id="A0AAV5HV48"/>
<organism evidence="1 2">
    <name type="scientific">Rubroshorea leprosula</name>
    <dbReference type="NCBI Taxonomy" id="152421"/>
    <lineage>
        <taxon>Eukaryota</taxon>
        <taxon>Viridiplantae</taxon>
        <taxon>Streptophyta</taxon>
        <taxon>Embryophyta</taxon>
        <taxon>Tracheophyta</taxon>
        <taxon>Spermatophyta</taxon>
        <taxon>Magnoliopsida</taxon>
        <taxon>eudicotyledons</taxon>
        <taxon>Gunneridae</taxon>
        <taxon>Pentapetalae</taxon>
        <taxon>rosids</taxon>
        <taxon>malvids</taxon>
        <taxon>Malvales</taxon>
        <taxon>Dipterocarpaceae</taxon>
        <taxon>Rubroshorea</taxon>
    </lineage>
</organism>
<dbReference type="EMBL" id="BPVZ01000003">
    <property type="protein sequence ID" value="GKU89331.1"/>
    <property type="molecule type" value="Genomic_DNA"/>
</dbReference>
<gene>
    <name evidence="1" type="ORF">SLEP1_g3482</name>
</gene>
<evidence type="ECO:0000313" key="1">
    <source>
        <dbReference type="EMBL" id="GKU89331.1"/>
    </source>
</evidence>
<sequence length="33" mass="3653">MDVIGDADYDKGALIWRIGKKEQDTIGEADCIL</sequence>
<proteinExistence type="predicted"/>
<keyword evidence="2" id="KW-1185">Reference proteome</keyword>
<name>A0AAV5HV48_9ROSI</name>
<protein>
    <recommendedName>
        <fullName evidence="3">Transposase</fullName>
    </recommendedName>
</protein>
<dbReference type="Proteomes" id="UP001054252">
    <property type="component" value="Unassembled WGS sequence"/>
</dbReference>